<dbReference type="SUPFAM" id="SSF46689">
    <property type="entry name" value="Homeodomain-like"/>
    <property type="match status" value="1"/>
</dbReference>
<evidence type="ECO:0000259" key="3">
    <source>
        <dbReference type="PROSITE" id="PS50977"/>
    </source>
</evidence>
<sequence length="181" mass="20826">MNISQNPSALRSKKEITDALLKLMQDHSYSEISVKQIVLETPLERKTFYNNFSSKDDVLDSIITNAIHEYVVALTESHDGPLSVIFQFCDKNRELLKLLHKNNLLHLLLQKLNSVIPEHNHSLDMTKNPFAQMIGDLEPDYLIAFNIGAIWNVIFKWVDRGMVDSPEDIKATLEAYLKKFK</sequence>
<feature type="domain" description="HTH tetR-type" evidence="3">
    <location>
        <begin position="10"/>
        <end position="70"/>
    </location>
</feature>
<dbReference type="Proteomes" id="UP000189857">
    <property type="component" value="Unassembled WGS sequence"/>
</dbReference>
<gene>
    <name evidence="4" type="ORF">SAMN02745110_02398</name>
</gene>
<dbReference type="PROSITE" id="PS50977">
    <property type="entry name" value="HTH_TETR_2"/>
    <property type="match status" value="1"/>
</dbReference>
<accession>A0A1T4QHZ8</accession>
<feature type="DNA-binding region" description="H-T-H motif" evidence="2">
    <location>
        <begin position="33"/>
        <end position="52"/>
    </location>
</feature>
<dbReference type="AlphaFoldDB" id="A0A1T4QHZ8"/>
<keyword evidence="5" id="KW-1185">Reference proteome</keyword>
<dbReference type="Pfam" id="PF00440">
    <property type="entry name" value="TetR_N"/>
    <property type="match status" value="1"/>
</dbReference>
<dbReference type="PANTHER" id="PTHR43479">
    <property type="entry name" value="ACREF/ENVCD OPERON REPRESSOR-RELATED"/>
    <property type="match status" value="1"/>
</dbReference>
<evidence type="ECO:0000313" key="5">
    <source>
        <dbReference type="Proteomes" id="UP000189857"/>
    </source>
</evidence>
<dbReference type="EMBL" id="FUXA01000020">
    <property type="protein sequence ID" value="SKA03257.1"/>
    <property type="molecule type" value="Genomic_DNA"/>
</dbReference>
<name>A0A1T4QHZ8_9FIRM</name>
<dbReference type="Pfam" id="PF14278">
    <property type="entry name" value="TetR_C_8"/>
    <property type="match status" value="1"/>
</dbReference>
<reference evidence="4 5" key="1">
    <citation type="submission" date="2017-02" db="EMBL/GenBank/DDBJ databases">
        <authorList>
            <person name="Peterson S.W."/>
        </authorList>
    </citation>
    <scope>NUCLEOTIDE SEQUENCE [LARGE SCALE GENOMIC DNA]</scope>
    <source>
        <strain evidence="4 5">ATCC 17233</strain>
    </source>
</reference>
<dbReference type="InterPro" id="IPR009057">
    <property type="entry name" value="Homeodomain-like_sf"/>
</dbReference>
<dbReference type="Gene3D" id="1.10.357.10">
    <property type="entry name" value="Tetracycline Repressor, domain 2"/>
    <property type="match status" value="1"/>
</dbReference>
<protein>
    <submittedName>
        <fullName evidence="4">Transcriptional regulator, TetR family</fullName>
    </submittedName>
</protein>
<keyword evidence="1 2" id="KW-0238">DNA-binding</keyword>
<evidence type="ECO:0000256" key="2">
    <source>
        <dbReference type="PROSITE-ProRule" id="PRU00335"/>
    </source>
</evidence>
<evidence type="ECO:0000313" key="4">
    <source>
        <dbReference type="EMBL" id="SKA03257.1"/>
    </source>
</evidence>
<dbReference type="InterPro" id="IPR050624">
    <property type="entry name" value="HTH-type_Tx_Regulator"/>
</dbReference>
<dbReference type="OrthoDB" id="1771211at2"/>
<proteinExistence type="predicted"/>
<dbReference type="RefSeq" id="WP_078788184.1">
    <property type="nucleotide sequence ID" value="NZ_FMTO01000019.1"/>
</dbReference>
<dbReference type="PANTHER" id="PTHR43479:SF11">
    <property type="entry name" value="ACREF_ENVCD OPERON REPRESSOR-RELATED"/>
    <property type="match status" value="1"/>
</dbReference>
<organism evidence="4 5">
    <name type="scientific">Eubacterium ruminantium</name>
    <dbReference type="NCBI Taxonomy" id="42322"/>
    <lineage>
        <taxon>Bacteria</taxon>
        <taxon>Bacillati</taxon>
        <taxon>Bacillota</taxon>
        <taxon>Clostridia</taxon>
        <taxon>Eubacteriales</taxon>
        <taxon>Eubacteriaceae</taxon>
        <taxon>Eubacterium</taxon>
    </lineage>
</organism>
<evidence type="ECO:0000256" key="1">
    <source>
        <dbReference type="ARBA" id="ARBA00023125"/>
    </source>
</evidence>
<dbReference type="InterPro" id="IPR039532">
    <property type="entry name" value="TetR_C_Firmicutes"/>
</dbReference>
<dbReference type="InterPro" id="IPR001647">
    <property type="entry name" value="HTH_TetR"/>
</dbReference>
<dbReference type="GO" id="GO:0003677">
    <property type="term" value="F:DNA binding"/>
    <property type="evidence" value="ECO:0007669"/>
    <property type="project" value="UniProtKB-UniRule"/>
</dbReference>